<sequence>MSLLQLPATVLMCRPNVANTTSKLLSIIDKHGRRSIQSIQSRIARQTSSVESRPAQLIARHDLPPKLHVPSYRPPQLHRSTARARLGDESKPQAPHRLPRSDSAARYTQKVVVDPATRPSLHSISAKSAYHILCSIRSTPPETVDMEGDDKITVSVAAESLDAQMNEAPAQSPGANPRKRARDDHEDDAEGNEDEPAEDNGESKPSGDPADCAADQPKISKNQLKKLKRQKLWEQKREDRKAFRKDKRHEKSARRRLERDERAAKLADEQGIEKAEALKQILAAEQKEPKPKVVVPVAFIIDCDFEKYMREPELVSLGAQITRSYAMNRAGQYQAHILVSSWGGYLKERFATVLQNTHLNYKGVRFLDDDFVEAGKTAWEIMHGPRGGGSCPALGGEQRKSEKGSGDKPTEGEEDAPKDETSTKKEAATAPAPEFTTESIVYLSADSPHVLEKLEPYTSYVIGGLVDRNREKLLCQKRAEGKGTRTAKLPIGDYMQMASRQVLATNHVVEIMSKWLETGDWGKAFEEVIPKRKGGKLKGVDGEEEGGEEDGKDGEVEAGQSDEQDEQDQQQDQ</sequence>
<feature type="compositionally biased region" description="Acidic residues" evidence="9">
    <location>
        <begin position="185"/>
        <end position="200"/>
    </location>
</feature>
<accession>A0ABR4E6R3</accession>
<feature type="domain" description="SAM-dependent MTase TRM10-type" evidence="10">
    <location>
        <begin position="285"/>
        <end position="536"/>
    </location>
</feature>
<feature type="region of interest" description="Disordered" evidence="9">
    <location>
        <begin position="383"/>
        <end position="432"/>
    </location>
</feature>
<organism evidence="11 12">
    <name type="scientific">Diaporthe vaccinii</name>
    <dbReference type="NCBI Taxonomy" id="105482"/>
    <lineage>
        <taxon>Eukaryota</taxon>
        <taxon>Fungi</taxon>
        <taxon>Dikarya</taxon>
        <taxon>Ascomycota</taxon>
        <taxon>Pezizomycotina</taxon>
        <taxon>Sordariomycetes</taxon>
        <taxon>Sordariomycetidae</taxon>
        <taxon>Diaporthales</taxon>
        <taxon>Diaporthaceae</taxon>
        <taxon>Diaporthe</taxon>
        <taxon>Diaporthe eres species complex</taxon>
    </lineage>
</organism>
<keyword evidence="5" id="KW-0949">S-adenosyl-L-methionine</keyword>
<gene>
    <name evidence="11" type="ORF">FJTKL_15015</name>
</gene>
<evidence type="ECO:0000256" key="7">
    <source>
        <dbReference type="ARBA" id="ARBA00032166"/>
    </source>
</evidence>
<evidence type="ECO:0000259" key="10">
    <source>
        <dbReference type="PROSITE" id="PS51675"/>
    </source>
</evidence>
<dbReference type="EMBL" id="JBAWTH010000091">
    <property type="protein sequence ID" value="KAL2278065.1"/>
    <property type="molecule type" value="Genomic_DNA"/>
</dbReference>
<dbReference type="EC" id="2.1.1.221" evidence="1"/>
<feature type="region of interest" description="Disordered" evidence="9">
    <location>
        <begin position="83"/>
        <end position="108"/>
    </location>
</feature>
<feature type="region of interest" description="Disordered" evidence="9">
    <location>
        <begin position="532"/>
        <end position="573"/>
    </location>
</feature>
<evidence type="ECO:0000256" key="6">
    <source>
        <dbReference type="ARBA" id="ARBA00031792"/>
    </source>
</evidence>
<dbReference type="InterPro" id="IPR038459">
    <property type="entry name" value="MT_TRM10-typ_sf"/>
</dbReference>
<evidence type="ECO:0000256" key="4">
    <source>
        <dbReference type="ARBA" id="ARBA00022679"/>
    </source>
</evidence>
<feature type="compositionally biased region" description="Basic and acidic residues" evidence="9">
    <location>
        <begin position="418"/>
        <end position="427"/>
    </location>
</feature>
<dbReference type="PANTHER" id="PTHR13563">
    <property type="entry name" value="TRNA (GUANINE-9-) METHYLTRANSFERASE"/>
    <property type="match status" value="1"/>
</dbReference>
<feature type="compositionally biased region" description="Basic residues" evidence="9">
    <location>
        <begin position="242"/>
        <end position="254"/>
    </location>
</feature>
<feature type="compositionally biased region" description="Acidic residues" evidence="9">
    <location>
        <begin position="542"/>
        <end position="552"/>
    </location>
</feature>
<feature type="compositionally biased region" description="Basic and acidic residues" evidence="9">
    <location>
        <begin position="231"/>
        <end position="241"/>
    </location>
</feature>
<evidence type="ECO:0000256" key="9">
    <source>
        <dbReference type="SAM" id="MobiDB-lite"/>
    </source>
</evidence>
<feature type="compositionally biased region" description="Acidic residues" evidence="9">
    <location>
        <begin position="560"/>
        <end position="573"/>
    </location>
</feature>
<dbReference type="InterPro" id="IPR007356">
    <property type="entry name" value="tRNA_m1G_MeTrfase_euk"/>
</dbReference>
<dbReference type="PROSITE" id="PS51675">
    <property type="entry name" value="SAM_MT_TRM10"/>
    <property type="match status" value="1"/>
</dbReference>
<dbReference type="InterPro" id="IPR028564">
    <property type="entry name" value="MT_TRM10-typ"/>
</dbReference>
<keyword evidence="3" id="KW-0489">Methyltransferase</keyword>
<evidence type="ECO:0000256" key="2">
    <source>
        <dbReference type="ARBA" id="ARBA00020451"/>
    </source>
</evidence>
<comment type="caution">
    <text evidence="11">The sequence shown here is derived from an EMBL/GenBank/DDBJ whole genome shotgun (WGS) entry which is preliminary data.</text>
</comment>
<reference evidence="11 12" key="1">
    <citation type="submission" date="2024-03" db="EMBL/GenBank/DDBJ databases">
        <title>A high-quality draft genome sequence of Diaporthe vaccinii, a causative agent of upright dieback and viscid rot disease in cranberry plants.</title>
        <authorList>
            <person name="Sarrasin M."/>
            <person name="Lang B.F."/>
            <person name="Burger G."/>
        </authorList>
    </citation>
    <scope>NUCLEOTIDE SEQUENCE [LARGE SCALE GENOMIC DNA]</scope>
    <source>
        <strain evidence="11 12">IS7</strain>
    </source>
</reference>
<feature type="region of interest" description="Disordered" evidence="9">
    <location>
        <begin position="164"/>
        <end position="262"/>
    </location>
</feature>
<evidence type="ECO:0000256" key="1">
    <source>
        <dbReference type="ARBA" id="ARBA00012797"/>
    </source>
</evidence>
<protein>
    <recommendedName>
        <fullName evidence="2">tRNA (guanine(9)-N1)-methyltransferase</fullName>
        <ecNumber evidence="1">2.1.1.221</ecNumber>
    </recommendedName>
    <alternativeName>
        <fullName evidence="7">tRNA methyltransferase 10</fullName>
    </alternativeName>
    <alternativeName>
        <fullName evidence="6">tRNA(m1G9)-methyltransferase</fullName>
    </alternativeName>
</protein>
<dbReference type="PANTHER" id="PTHR13563:SF13">
    <property type="entry name" value="TRNA METHYLTRANSFERASE 10 HOMOLOG A"/>
    <property type="match status" value="1"/>
</dbReference>
<dbReference type="Proteomes" id="UP001600888">
    <property type="component" value="Unassembled WGS sequence"/>
</dbReference>
<proteinExistence type="predicted"/>
<evidence type="ECO:0000256" key="3">
    <source>
        <dbReference type="ARBA" id="ARBA00022603"/>
    </source>
</evidence>
<dbReference type="Gene3D" id="3.40.1280.30">
    <property type="match status" value="1"/>
</dbReference>
<evidence type="ECO:0000313" key="11">
    <source>
        <dbReference type="EMBL" id="KAL2278065.1"/>
    </source>
</evidence>
<feature type="compositionally biased region" description="Basic and acidic residues" evidence="9">
    <location>
        <begin position="397"/>
        <end position="411"/>
    </location>
</feature>
<keyword evidence="4" id="KW-0808">Transferase</keyword>
<dbReference type="CDD" id="cd18089">
    <property type="entry name" value="SPOUT_Trm10-like"/>
    <property type="match status" value="1"/>
</dbReference>
<evidence type="ECO:0000256" key="8">
    <source>
        <dbReference type="ARBA" id="ARBA00048434"/>
    </source>
</evidence>
<evidence type="ECO:0000256" key="5">
    <source>
        <dbReference type="ARBA" id="ARBA00022691"/>
    </source>
</evidence>
<comment type="catalytic activity">
    <reaction evidence="8">
        <text>guanosine(9) in tRNA + S-adenosyl-L-methionine = N(1)-methylguanosine(9) in tRNA + S-adenosyl-L-homocysteine + H(+)</text>
        <dbReference type="Rhea" id="RHEA:43156"/>
        <dbReference type="Rhea" id="RHEA-COMP:10367"/>
        <dbReference type="Rhea" id="RHEA-COMP:10368"/>
        <dbReference type="ChEBI" id="CHEBI:15378"/>
        <dbReference type="ChEBI" id="CHEBI:57856"/>
        <dbReference type="ChEBI" id="CHEBI:59789"/>
        <dbReference type="ChEBI" id="CHEBI:73542"/>
        <dbReference type="ChEBI" id="CHEBI:74269"/>
        <dbReference type="EC" id="2.1.1.221"/>
    </reaction>
</comment>
<name>A0ABR4E6R3_9PEZI</name>
<evidence type="ECO:0000313" key="12">
    <source>
        <dbReference type="Proteomes" id="UP001600888"/>
    </source>
</evidence>
<keyword evidence="12" id="KW-1185">Reference proteome</keyword>